<protein>
    <recommendedName>
        <fullName evidence="3">Lipoprotein</fullName>
    </recommendedName>
</protein>
<evidence type="ECO:0000313" key="1">
    <source>
        <dbReference type="EMBL" id="QSQ11389.1"/>
    </source>
</evidence>
<keyword evidence="2" id="KW-1185">Reference proteome</keyword>
<name>A0ABX7N194_9BACT</name>
<organism evidence="1 2">
    <name type="scientific">Myxococcus landrumensis</name>
    <dbReference type="NCBI Taxonomy" id="2813577"/>
    <lineage>
        <taxon>Bacteria</taxon>
        <taxon>Pseudomonadati</taxon>
        <taxon>Myxococcota</taxon>
        <taxon>Myxococcia</taxon>
        <taxon>Myxococcales</taxon>
        <taxon>Cystobacterineae</taxon>
        <taxon>Myxococcaceae</taxon>
        <taxon>Myxococcus</taxon>
    </lineage>
</organism>
<dbReference type="RefSeq" id="WP_206713142.1">
    <property type="nucleotide sequence ID" value="NZ_CP071091.1"/>
</dbReference>
<evidence type="ECO:0000313" key="2">
    <source>
        <dbReference type="Proteomes" id="UP000663090"/>
    </source>
</evidence>
<dbReference type="EMBL" id="CP071091">
    <property type="protein sequence ID" value="QSQ11389.1"/>
    <property type="molecule type" value="Genomic_DNA"/>
</dbReference>
<proteinExistence type="predicted"/>
<evidence type="ECO:0008006" key="3">
    <source>
        <dbReference type="Google" id="ProtNLM"/>
    </source>
</evidence>
<accession>A0ABX7N194</accession>
<dbReference type="Proteomes" id="UP000663090">
    <property type="component" value="Chromosome"/>
</dbReference>
<gene>
    <name evidence="1" type="ORF">JY572_23590</name>
</gene>
<sequence length="144" mass="15366">MKGLLWGVVWLGVVGFVSPAWAQLSGRCGGDDNLTPQQAPGRNAWARKCNYISAAKEAILNADNEYQVFANGCFQYPCSPNNCQFFVPVSPSAPCITGLVMLGSCVAFAPPLPPGSLLAYLDGARVDWPEWLWRATARSAAGGT</sequence>
<reference evidence="1 2" key="1">
    <citation type="submission" date="2021-02" db="EMBL/GenBank/DDBJ databases">
        <title>De Novo genome assembly of isolated myxobacteria.</title>
        <authorList>
            <person name="Stevens D.C."/>
        </authorList>
    </citation>
    <scope>NUCLEOTIDE SEQUENCE [LARGE SCALE GENOMIC DNA]</scope>
    <source>
        <strain evidence="1 2">SCHIC003</strain>
    </source>
</reference>